<evidence type="ECO:0000256" key="5">
    <source>
        <dbReference type="SAM" id="Phobius"/>
    </source>
</evidence>
<dbReference type="PROSITE" id="PS50850">
    <property type="entry name" value="MFS"/>
    <property type="match status" value="1"/>
</dbReference>
<feature type="transmembrane region" description="Helical" evidence="5">
    <location>
        <begin position="235"/>
        <end position="253"/>
    </location>
</feature>
<feature type="transmembrane region" description="Helical" evidence="5">
    <location>
        <begin position="302"/>
        <end position="323"/>
    </location>
</feature>
<dbReference type="Gene3D" id="1.20.1720.10">
    <property type="entry name" value="Multidrug resistance protein D"/>
    <property type="match status" value="1"/>
</dbReference>
<dbReference type="GO" id="GO:0005886">
    <property type="term" value="C:plasma membrane"/>
    <property type="evidence" value="ECO:0007669"/>
    <property type="project" value="TreeGrafter"/>
</dbReference>
<evidence type="ECO:0000256" key="1">
    <source>
        <dbReference type="ARBA" id="ARBA00004141"/>
    </source>
</evidence>
<dbReference type="Pfam" id="PF07690">
    <property type="entry name" value="MFS_1"/>
    <property type="match status" value="1"/>
</dbReference>
<dbReference type="STRING" id="670483.S7RKX4"/>
<dbReference type="HOGENOM" id="CLU_000960_22_1_1"/>
<dbReference type="GeneID" id="19298835"/>
<dbReference type="EMBL" id="KB469306">
    <property type="protein sequence ID" value="EPQ53329.1"/>
    <property type="molecule type" value="Genomic_DNA"/>
</dbReference>
<feature type="transmembrane region" description="Helical" evidence="5">
    <location>
        <begin position="193"/>
        <end position="215"/>
    </location>
</feature>
<dbReference type="CDD" id="cd17502">
    <property type="entry name" value="MFS_Azr1_MDR_like"/>
    <property type="match status" value="1"/>
</dbReference>
<gene>
    <name evidence="7" type="ORF">GLOTRDRAFT_107341</name>
</gene>
<keyword evidence="4 5" id="KW-0472">Membrane</keyword>
<dbReference type="OMA" id="QLSWGKV"/>
<dbReference type="AlphaFoldDB" id="S7RKX4"/>
<dbReference type="PANTHER" id="PTHR23501">
    <property type="entry name" value="MAJOR FACILITATOR SUPERFAMILY"/>
    <property type="match status" value="1"/>
</dbReference>
<dbReference type="Gene3D" id="1.20.1250.20">
    <property type="entry name" value="MFS general substrate transporter like domains"/>
    <property type="match status" value="1"/>
</dbReference>
<feature type="transmembrane region" description="Helical" evidence="5">
    <location>
        <begin position="135"/>
        <end position="155"/>
    </location>
</feature>
<dbReference type="KEGG" id="gtr:GLOTRDRAFT_107341"/>
<feature type="transmembrane region" description="Helical" evidence="5">
    <location>
        <begin position="104"/>
        <end position="123"/>
    </location>
</feature>
<feature type="transmembrane region" description="Helical" evidence="5">
    <location>
        <begin position="36"/>
        <end position="54"/>
    </location>
</feature>
<feature type="transmembrane region" description="Helical" evidence="5">
    <location>
        <begin position="75"/>
        <end position="98"/>
    </location>
</feature>
<feature type="transmembrane region" description="Helical" evidence="5">
    <location>
        <begin position="499"/>
        <end position="521"/>
    </location>
</feature>
<dbReference type="OrthoDB" id="10021397at2759"/>
<dbReference type="InterPro" id="IPR020846">
    <property type="entry name" value="MFS_dom"/>
</dbReference>
<dbReference type="FunFam" id="1.20.1250.20:FF:000196">
    <property type="entry name" value="MFS toxin efflux pump (AflT)"/>
    <property type="match status" value="1"/>
</dbReference>
<sequence length="532" mass="56388">MKQPSDNISLSEFPATSRDVAAVSAPPQTTYPPPRTVAIVMIALYLAMFLVALDRTIIATAVPKITDEFNSLNDVGWYGSAYLIASCASQLLIGRFYTFYPIKWVFLTTIILFEIGSAVCGAAPTSTALIVGRAIAGLGSAGIFSGAIVIMVPLVPLDKRSVYQGALGAIFGLSSVIGPLLGGAFTKDVSWRWCFYINLPIGAVSIVVIALILHLPPAPRAPASPMEKTKRLDPLGTLVFLPSMICLLLALQWGGTTYAWGSGRVVALLVVFAVLLSAFVVIQVRQKENATVAPHVFAQRSILSGFVFSMCIGSAMLVCLYFLPIWFQAIKGASTLASGIMLLPFILSLVVASILAGVFTAKVGYYTPLMIACAVLLSIGTGLMTTFTPRTAHPSWIGYQVIFGFGLGMGMQQPGMAAQTTLAPQDVSVGVSLMPFAQSLGGAIFLSVAENIFTNRLASGLQRVAGLDPAVVINSGATNLRDVVPAEKLGDVLAVYNDAIIVAFYVAVAWACFAIVPALTMEWRSVKGEARQ</sequence>
<keyword evidence="8" id="KW-1185">Reference proteome</keyword>
<name>S7RKX4_GLOTA</name>
<accession>S7RKX4</accession>
<feature type="transmembrane region" description="Helical" evidence="5">
    <location>
        <begin position="161"/>
        <end position="181"/>
    </location>
</feature>
<feature type="transmembrane region" description="Helical" evidence="5">
    <location>
        <begin position="265"/>
        <end position="282"/>
    </location>
</feature>
<dbReference type="RefSeq" id="XP_007868589.1">
    <property type="nucleotide sequence ID" value="XM_007870398.1"/>
</dbReference>
<proteinExistence type="predicted"/>
<dbReference type="PANTHER" id="PTHR23501:SF201">
    <property type="entry name" value="MFS AFLATOXIN EFFLUX PUMP"/>
    <property type="match status" value="1"/>
</dbReference>
<evidence type="ECO:0000313" key="8">
    <source>
        <dbReference type="Proteomes" id="UP000030669"/>
    </source>
</evidence>
<evidence type="ECO:0000313" key="7">
    <source>
        <dbReference type="EMBL" id="EPQ53329.1"/>
    </source>
</evidence>
<dbReference type="InterPro" id="IPR036259">
    <property type="entry name" value="MFS_trans_sf"/>
</dbReference>
<keyword evidence="3 5" id="KW-1133">Transmembrane helix</keyword>
<dbReference type="GO" id="GO:0022857">
    <property type="term" value="F:transmembrane transporter activity"/>
    <property type="evidence" value="ECO:0007669"/>
    <property type="project" value="InterPro"/>
</dbReference>
<organism evidence="7 8">
    <name type="scientific">Gloeophyllum trabeum (strain ATCC 11539 / FP-39264 / Madison 617)</name>
    <name type="common">Brown rot fungus</name>
    <dbReference type="NCBI Taxonomy" id="670483"/>
    <lineage>
        <taxon>Eukaryota</taxon>
        <taxon>Fungi</taxon>
        <taxon>Dikarya</taxon>
        <taxon>Basidiomycota</taxon>
        <taxon>Agaricomycotina</taxon>
        <taxon>Agaricomycetes</taxon>
        <taxon>Gloeophyllales</taxon>
        <taxon>Gloeophyllaceae</taxon>
        <taxon>Gloeophyllum</taxon>
    </lineage>
</organism>
<reference evidence="7 8" key="1">
    <citation type="journal article" date="2012" name="Science">
        <title>The Paleozoic origin of enzymatic lignin decomposition reconstructed from 31 fungal genomes.</title>
        <authorList>
            <person name="Floudas D."/>
            <person name="Binder M."/>
            <person name="Riley R."/>
            <person name="Barry K."/>
            <person name="Blanchette R.A."/>
            <person name="Henrissat B."/>
            <person name="Martinez A.T."/>
            <person name="Otillar R."/>
            <person name="Spatafora J.W."/>
            <person name="Yadav J.S."/>
            <person name="Aerts A."/>
            <person name="Benoit I."/>
            <person name="Boyd A."/>
            <person name="Carlson A."/>
            <person name="Copeland A."/>
            <person name="Coutinho P.M."/>
            <person name="de Vries R.P."/>
            <person name="Ferreira P."/>
            <person name="Findley K."/>
            <person name="Foster B."/>
            <person name="Gaskell J."/>
            <person name="Glotzer D."/>
            <person name="Gorecki P."/>
            <person name="Heitman J."/>
            <person name="Hesse C."/>
            <person name="Hori C."/>
            <person name="Igarashi K."/>
            <person name="Jurgens J.A."/>
            <person name="Kallen N."/>
            <person name="Kersten P."/>
            <person name="Kohler A."/>
            <person name="Kuees U."/>
            <person name="Kumar T.K.A."/>
            <person name="Kuo A."/>
            <person name="LaButti K."/>
            <person name="Larrondo L.F."/>
            <person name="Lindquist E."/>
            <person name="Ling A."/>
            <person name="Lombard V."/>
            <person name="Lucas S."/>
            <person name="Lundell T."/>
            <person name="Martin R."/>
            <person name="McLaughlin D.J."/>
            <person name="Morgenstern I."/>
            <person name="Morin E."/>
            <person name="Murat C."/>
            <person name="Nagy L.G."/>
            <person name="Nolan M."/>
            <person name="Ohm R.A."/>
            <person name="Patyshakuliyeva A."/>
            <person name="Rokas A."/>
            <person name="Ruiz-Duenas F.J."/>
            <person name="Sabat G."/>
            <person name="Salamov A."/>
            <person name="Samejima M."/>
            <person name="Schmutz J."/>
            <person name="Slot J.C."/>
            <person name="St John F."/>
            <person name="Stenlid J."/>
            <person name="Sun H."/>
            <person name="Sun S."/>
            <person name="Syed K."/>
            <person name="Tsang A."/>
            <person name="Wiebenga A."/>
            <person name="Young D."/>
            <person name="Pisabarro A."/>
            <person name="Eastwood D.C."/>
            <person name="Martin F."/>
            <person name="Cullen D."/>
            <person name="Grigoriev I.V."/>
            <person name="Hibbett D.S."/>
        </authorList>
    </citation>
    <scope>NUCLEOTIDE SEQUENCE [LARGE SCALE GENOMIC DNA]</scope>
    <source>
        <strain evidence="7 8">ATCC 11539</strain>
    </source>
</reference>
<evidence type="ECO:0000259" key="6">
    <source>
        <dbReference type="PROSITE" id="PS50850"/>
    </source>
</evidence>
<comment type="subcellular location">
    <subcellularLocation>
        <location evidence="1">Membrane</location>
        <topology evidence="1">Multi-pass membrane protein</topology>
    </subcellularLocation>
</comment>
<evidence type="ECO:0000256" key="3">
    <source>
        <dbReference type="ARBA" id="ARBA00022989"/>
    </source>
</evidence>
<dbReference type="Proteomes" id="UP000030669">
    <property type="component" value="Unassembled WGS sequence"/>
</dbReference>
<dbReference type="SUPFAM" id="SSF103473">
    <property type="entry name" value="MFS general substrate transporter"/>
    <property type="match status" value="1"/>
</dbReference>
<dbReference type="InterPro" id="IPR011701">
    <property type="entry name" value="MFS"/>
</dbReference>
<dbReference type="FunFam" id="1.20.1720.10:FF:000012">
    <property type="entry name" value="MFS toxin efflux pump (AflT)"/>
    <property type="match status" value="1"/>
</dbReference>
<feature type="transmembrane region" description="Helical" evidence="5">
    <location>
        <begin position="335"/>
        <end position="359"/>
    </location>
</feature>
<dbReference type="eggNOG" id="KOG0254">
    <property type="taxonomic scope" value="Eukaryota"/>
</dbReference>
<feature type="domain" description="Major facilitator superfamily (MFS) profile" evidence="6">
    <location>
        <begin position="40"/>
        <end position="526"/>
    </location>
</feature>
<keyword evidence="2 5" id="KW-0812">Transmembrane</keyword>
<evidence type="ECO:0000256" key="2">
    <source>
        <dbReference type="ARBA" id="ARBA00022692"/>
    </source>
</evidence>
<feature type="transmembrane region" description="Helical" evidence="5">
    <location>
        <begin position="365"/>
        <end position="384"/>
    </location>
</feature>
<protein>
    <recommendedName>
        <fullName evidence="6">Major facilitator superfamily (MFS) profile domain-containing protein</fullName>
    </recommendedName>
</protein>
<feature type="transmembrane region" description="Helical" evidence="5">
    <location>
        <begin position="396"/>
        <end position="412"/>
    </location>
</feature>
<evidence type="ECO:0000256" key="4">
    <source>
        <dbReference type="ARBA" id="ARBA00023136"/>
    </source>
</evidence>